<dbReference type="GO" id="GO:0048312">
    <property type="term" value="P:intracellular distribution of mitochondria"/>
    <property type="evidence" value="ECO:0007669"/>
    <property type="project" value="TreeGrafter"/>
</dbReference>
<sequence>MGPSLQTQITSQVKIKIKTQTNWVNHKPGAKFFDFNKIQDEIVRDTKTKTEKNGGISPLPIDLRVFSPHVLTLTLIDLPGLLKVPVGNQPWNIEKQIKDMLFKFITKPHSIILAVTAATTNLANLGRHRRHHRSSKLGRPDG</sequence>
<dbReference type="EMBL" id="VSWC01000093">
    <property type="protein sequence ID" value="KAA1089011.1"/>
    <property type="molecule type" value="Genomic_DNA"/>
</dbReference>
<dbReference type="GO" id="GO:0005874">
    <property type="term" value="C:microtubule"/>
    <property type="evidence" value="ECO:0007669"/>
    <property type="project" value="TreeGrafter"/>
</dbReference>
<dbReference type="GO" id="GO:0005525">
    <property type="term" value="F:GTP binding"/>
    <property type="evidence" value="ECO:0007669"/>
    <property type="project" value="InterPro"/>
</dbReference>
<dbReference type="PROSITE" id="PS51718">
    <property type="entry name" value="G_DYNAMIN_2"/>
    <property type="match status" value="1"/>
</dbReference>
<dbReference type="InterPro" id="IPR027417">
    <property type="entry name" value="P-loop_NTPase"/>
</dbReference>
<evidence type="ECO:0000313" key="2">
    <source>
        <dbReference type="EMBL" id="KAA1089011.1"/>
    </source>
</evidence>
<accession>A0A5B0NI37</accession>
<dbReference type="GO" id="GO:0016559">
    <property type="term" value="P:peroxisome fission"/>
    <property type="evidence" value="ECO:0007669"/>
    <property type="project" value="TreeGrafter"/>
</dbReference>
<name>A0A5B0NI37_PUCGR</name>
<dbReference type="InterPro" id="IPR030381">
    <property type="entry name" value="G_DYNAMIN_dom"/>
</dbReference>
<organism evidence="2 3">
    <name type="scientific">Puccinia graminis f. sp. tritici</name>
    <dbReference type="NCBI Taxonomy" id="56615"/>
    <lineage>
        <taxon>Eukaryota</taxon>
        <taxon>Fungi</taxon>
        <taxon>Dikarya</taxon>
        <taxon>Basidiomycota</taxon>
        <taxon>Pucciniomycotina</taxon>
        <taxon>Pucciniomycetes</taxon>
        <taxon>Pucciniales</taxon>
        <taxon>Pucciniaceae</taxon>
        <taxon>Puccinia</taxon>
    </lineage>
</organism>
<comment type="caution">
    <text evidence="2">The sequence shown here is derived from an EMBL/GenBank/DDBJ whole genome shotgun (WGS) entry which is preliminary data.</text>
</comment>
<dbReference type="PANTHER" id="PTHR11566">
    <property type="entry name" value="DYNAMIN"/>
    <property type="match status" value="1"/>
</dbReference>
<dbReference type="InterPro" id="IPR045063">
    <property type="entry name" value="Dynamin_N"/>
</dbReference>
<dbReference type="PRINTS" id="PR00195">
    <property type="entry name" value="DYNAMIN"/>
</dbReference>
<dbReference type="InterPro" id="IPR001401">
    <property type="entry name" value="Dynamin_GTPase"/>
</dbReference>
<dbReference type="GO" id="GO:0008017">
    <property type="term" value="F:microtubule binding"/>
    <property type="evidence" value="ECO:0007669"/>
    <property type="project" value="TreeGrafter"/>
</dbReference>
<dbReference type="SUPFAM" id="SSF52540">
    <property type="entry name" value="P-loop containing nucleoside triphosphate hydrolases"/>
    <property type="match status" value="1"/>
</dbReference>
<dbReference type="GO" id="GO:0006897">
    <property type="term" value="P:endocytosis"/>
    <property type="evidence" value="ECO:0007669"/>
    <property type="project" value="TreeGrafter"/>
</dbReference>
<dbReference type="Pfam" id="PF00350">
    <property type="entry name" value="Dynamin_N"/>
    <property type="match status" value="1"/>
</dbReference>
<dbReference type="PANTHER" id="PTHR11566:SF220">
    <property type="entry name" value="VACUOLAR PROTEIN SORTING-ASSOCIATED PROTEIN 1"/>
    <property type="match status" value="1"/>
</dbReference>
<gene>
    <name evidence="2" type="primary">VPS1_1</name>
    <name evidence="2" type="ORF">PGT21_003951</name>
</gene>
<evidence type="ECO:0000313" key="3">
    <source>
        <dbReference type="Proteomes" id="UP000324748"/>
    </source>
</evidence>
<dbReference type="AlphaFoldDB" id="A0A5B0NI37"/>
<dbReference type="OrthoDB" id="5061070at2759"/>
<dbReference type="GO" id="GO:0005777">
    <property type="term" value="C:peroxisome"/>
    <property type="evidence" value="ECO:0007669"/>
    <property type="project" value="TreeGrafter"/>
</dbReference>
<keyword evidence="3" id="KW-1185">Reference proteome</keyword>
<dbReference type="SMART" id="SM00053">
    <property type="entry name" value="DYNc"/>
    <property type="match status" value="1"/>
</dbReference>
<reference evidence="2 3" key="1">
    <citation type="submission" date="2019-05" db="EMBL/GenBank/DDBJ databases">
        <title>Emergence of the Ug99 lineage of the wheat stem rust pathogen through somatic hybridization.</title>
        <authorList>
            <person name="Li F."/>
            <person name="Upadhyaya N.M."/>
            <person name="Sperschneider J."/>
            <person name="Matny O."/>
            <person name="Nguyen-Phuc H."/>
            <person name="Mago R."/>
            <person name="Raley C."/>
            <person name="Miller M.E."/>
            <person name="Silverstein K.A.T."/>
            <person name="Henningsen E."/>
            <person name="Hirsch C.D."/>
            <person name="Visser B."/>
            <person name="Pretorius Z.A."/>
            <person name="Steffenson B.J."/>
            <person name="Schwessinger B."/>
            <person name="Dodds P.N."/>
            <person name="Figueroa M."/>
        </authorList>
    </citation>
    <scope>NUCLEOTIDE SEQUENCE [LARGE SCALE GENOMIC DNA]</scope>
    <source>
        <strain evidence="2">21-0</strain>
    </source>
</reference>
<proteinExistence type="predicted"/>
<dbReference type="Proteomes" id="UP000324748">
    <property type="component" value="Unassembled WGS sequence"/>
</dbReference>
<dbReference type="InterPro" id="IPR022812">
    <property type="entry name" value="Dynamin"/>
</dbReference>
<feature type="domain" description="Dynamin-type G" evidence="1">
    <location>
        <begin position="1"/>
        <end position="142"/>
    </location>
</feature>
<protein>
    <submittedName>
        <fullName evidence="2">Vacuolar protein sorting-associated protein 1</fullName>
    </submittedName>
</protein>
<dbReference type="GO" id="GO:0003924">
    <property type="term" value="F:GTPase activity"/>
    <property type="evidence" value="ECO:0007669"/>
    <property type="project" value="InterPro"/>
</dbReference>
<evidence type="ECO:0000259" key="1">
    <source>
        <dbReference type="PROSITE" id="PS51718"/>
    </source>
</evidence>
<dbReference type="Gene3D" id="3.40.50.300">
    <property type="entry name" value="P-loop containing nucleotide triphosphate hydrolases"/>
    <property type="match status" value="1"/>
</dbReference>
<dbReference type="GO" id="GO:0000266">
    <property type="term" value="P:mitochondrial fission"/>
    <property type="evidence" value="ECO:0007669"/>
    <property type="project" value="TreeGrafter"/>
</dbReference>
<dbReference type="GO" id="GO:0016020">
    <property type="term" value="C:membrane"/>
    <property type="evidence" value="ECO:0007669"/>
    <property type="project" value="TreeGrafter"/>
</dbReference>